<sequence>MKRLIYVVLAPLLFSACQTVPTYGNVSDITNLNGVAQAPAFAALRDRGYQRVINFGQTSVWWNSTTSTCAQITVTGGGVSDVQSVPASDCSR</sequence>
<dbReference type="PROSITE" id="PS51257">
    <property type="entry name" value="PROKAR_LIPOPROTEIN"/>
    <property type="match status" value="1"/>
</dbReference>
<feature type="signal peptide" evidence="1">
    <location>
        <begin position="1"/>
        <end position="19"/>
    </location>
</feature>
<proteinExistence type="predicted"/>
<evidence type="ECO:0008006" key="4">
    <source>
        <dbReference type="Google" id="ProtNLM"/>
    </source>
</evidence>
<organism evidence="2 3">
    <name type="scientific">Flavimaribacter sediminis</name>
    <dbReference type="NCBI Taxonomy" id="2865987"/>
    <lineage>
        <taxon>Bacteria</taxon>
        <taxon>Pseudomonadati</taxon>
        <taxon>Pseudomonadota</taxon>
        <taxon>Alphaproteobacteria</taxon>
        <taxon>Hyphomicrobiales</taxon>
        <taxon>Rhizobiaceae</taxon>
        <taxon>Flavimaribacter</taxon>
    </lineage>
</organism>
<dbReference type="EMBL" id="JAICBX010000002">
    <property type="protein sequence ID" value="MBW8638421.1"/>
    <property type="molecule type" value="Genomic_DNA"/>
</dbReference>
<keyword evidence="3" id="KW-1185">Reference proteome</keyword>
<dbReference type="RefSeq" id="WP_220229045.1">
    <property type="nucleotide sequence ID" value="NZ_JAICBX010000002.1"/>
</dbReference>
<keyword evidence="1" id="KW-0732">Signal</keyword>
<feature type="chain" id="PRO_5041913135" description="Lipoprotein" evidence="1">
    <location>
        <begin position="20"/>
        <end position="92"/>
    </location>
</feature>
<evidence type="ECO:0000313" key="3">
    <source>
        <dbReference type="Proteomes" id="UP001196509"/>
    </source>
</evidence>
<reference evidence="2" key="1">
    <citation type="submission" date="2021-08" db="EMBL/GenBank/DDBJ databases">
        <title>Hoeflea bacterium WL0058 sp. nov., isolated from the sediment.</title>
        <authorList>
            <person name="Wang L."/>
            <person name="Zhang D."/>
        </authorList>
    </citation>
    <scope>NUCLEOTIDE SEQUENCE</scope>
    <source>
        <strain evidence="2">WL0058</strain>
    </source>
</reference>
<name>A0AAE3D200_9HYPH</name>
<comment type="caution">
    <text evidence="2">The sequence shown here is derived from an EMBL/GenBank/DDBJ whole genome shotgun (WGS) entry which is preliminary data.</text>
</comment>
<gene>
    <name evidence="2" type="ORF">K1W69_14585</name>
</gene>
<evidence type="ECO:0000313" key="2">
    <source>
        <dbReference type="EMBL" id="MBW8638421.1"/>
    </source>
</evidence>
<accession>A0AAE3D200</accession>
<dbReference type="Proteomes" id="UP001196509">
    <property type="component" value="Unassembled WGS sequence"/>
</dbReference>
<dbReference type="AlphaFoldDB" id="A0AAE3D200"/>
<protein>
    <recommendedName>
        <fullName evidence="4">Lipoprotein</fullName>
    </recommendedName>
</protein>
<evidence type="ECO:0000256" key="1">
    <source>
        <dbReference type="SAM" id="SignalP"/>
    </source>
</evidence>